<dbReference type="EMBL" id="AM456782">
    <property type="protein sequence ID" value="CAN63400.1"/>
    <property type="molecule type" value="Genomic_DNA"/>
</dbReference>
<evidence type="ECO:0000313" key="1">
    <source>
        <dbReference type="EMBL" id="CAN63400.1"/>
    </source>
</evidence>
<protein>
    <submittedName>
        <fullName evidence="1">Uncharacterized protein</fullName>
    </submittedName>
</protein>
<accession>A5BEK2</accession>
<proteinExistence type="predicted"/>
<name>A5BEK2_VITVI</name>
<reference evidence="1" key="1">
    <citation type="journal article" date="2007" name="PLoS ONE">
        <title>The first genome sequence of an elite grapevine cultivar (Pinot noir Vitis vinifera L.): coping with a highly heterozygous genome.</title>
        <authorList>
            <person name="Velasco R."/>
            <person name="Zharkikh A."/>
            <person name="Troggio M."/>
            <person name="Cartwright D.A."/>
            <person name="Cestaro A."/>
            <person name="Pruss D."/>
            <person name="Pindo M."/>
            <person name="FitzGerald L.M."/>
            <person name="Vezzulli S."/>
            <person name="Reid J."/>
            <person name="Malacarne G."/>
            <person name="Iliev D."/>
            <person name="Coppola G."/>
            <person name="Wardell B."/>
            <person name="Micheletti D."/>
            <person name="Macalma T."/>
            <person name="Facci M."/>
            <person name="Mitchell J.T."/>
            <person name="Perazzolli M."/>
            <person name="Eldredge G."/>
            <person name="Gatto P."/>
            <person name="Oyzerski R."/>
            <person name="Moretto M."/>
            <person name="Gutin N."/>
            <person name="Stefanini M."/>
            <person name="Chen Y."/>
            <person name="Segala C."/>
            <person name="Davenport C."/>
            <person name="Dematte L."/>
            <person name="Mraz A."/>
            <person name="Battilana J."/>
            <person name="Stormo K."/>
            <person name="Costa F."/>
            <person name="Tao Q."/>
            <person name="Si-Ammour A."/>
            <person name="Harkins T."/>
            <person name="Lackey A."/>
            <person name="Perbost C."/>
            <person name="Taillon B."/>
            <person name="Stella A."/>
            <person name="Solovyev V."/>
            <person name="Fawcett J.A."/>
            <person name="Sterck L."/>
            <person name="Vandepoele K."/>
            <person name="Grando S.M."/>
            <person name="Toppo S."/>
            <person name="Moser C."/>
            <person name="Lanchbury J."/>
            <person name="Bogden R."/>
            <person name="Skolnick M."/>
            <person name="Sgaramella V."/>
            <person name="Bhatnagar S.K."/>
            <person name="Fontana P."/>
            <person name="Gutin A."/>
            <person name="Van de Peer Y."/>
            <person name="Salamini F."/>
            <person name="Viola R."/>
        </authorList>
    </citation>
    <scope>NUCLEOTIDE SEQUENCE</scope>
</reference>
<dbReference type="AlphaFoldDB" id="A5BEK2"/>
<gene>
    <name evidence="1" type="ORF">VITISV_024544</name>
</gene>
<organism evidence="1">
    <name type="scientific">Vitis vinifera</name>
    <name type="common">Grape</name>
    <dbReference type="NCBI Taxonomy" id="29760"/>
    <lineage>
        <taxon>Eukaryota</taxon>
        <taxon>Viridiplantae</taxon>
        <taxon>Streptophyta</taxon>
        <taxon>Embryophyta</taxon>
        <taxon>Tracheophyta</taxon>
        <taxon>Spermatophyta</taxon>
        <taxon>Magnoliopsida</taxon>
        <taxon>eudicotyledons</taxon>
        <taxon>Gunneridae</taxon>
        <taxon>Pentapetalae</taxon>
        <taxon>rosids</taxon>
        <taxon>Vitales</taxon>
        <taxon>Vitaceae</taxon>
        <taxon>Viteae</taxon>
        <taxon>Vitis</taxon>
    </lineage>
</organism>
<sequence>MQKRYVSVMGERLLQVANAFEVFPLGNQKEFAPALQSADEAGANGRISSYQRYDIQQAARWIEQVILKSKRRSDDEHDASDVEVVVEREFNIIAPLGPTLTFLHGHLGIAAFDRVLPPFTPSFP</sequence>